<dbReference type="NCBIfam" id="TIGR00247">
    <property type="entry name" value="endolytic transglycosylase MltG"/>
    <property type="match status" value="1"/>
</dbReference>
<keyword evidence="3 7" id="KW-1133">Transmembrane helix</keyword>
<dbReference type="GO" id="GO:0009252">
    <property type="term" value="P:peptidoglycan biosynthetic process"/>
    <property type="evidence" value="ECO:0007669"/>
    <property type="project" value="UniProtKB-UniRule"/>
</dbReference>
<dbReference type="Gene3D" id="3.30.160.60">
    <property type="entry name" value="Classic Zinc Finger"/>
    <property type="match status" value="1"/>
</dbReference>
<evidence type="ECO:0000313" key="9">
    <source>
        <dbReference type="Proteomes" id="UP000563524"/>
    </source>
</evidence>
<evidence type="ECO:0000256" key="3">
    <source>
        <dbReference type="ARBA" id="ARBA00022989"/>
    </source>
</evidence>
<comment type="function">
    <text evidence="7">Functions as a peptidoglycan terminase that cleaves nascent peptidoglycan strands endolytically to terminate their elongation.</text>
</comment>
<dbReference type="PANTHER" id="PTHR30518">
    <property type="entry name" value="ENDOLYTIC MUREIN TRANSGLYCOSYLASE"/>
    <property type="match status" value="1"/>
</dbReference>
<keyword evidence="2 7" id="KW-0812">Transmembrane</keyword>
<dbReference type="GO" id="GO:0071555">
    <property type="term" value="P:cell wall organization"/>
    <property type="evidence" value="ECO:0007669"/>
    <property type="project" value="UniProtKB-KW"/>
</dbReference>
<evidence type="ECO:0000256" key="4">
    <source>
        <dbReference type="ARBA" id="ARBA00023136"/>
    </source>
</evidence>
<dbReference type="HAMAP" id="MF_02065">
    <property type="entry name" value="MltG"/>
    <property type="match status" value="1"/>
</dbReference>
<protein>
    <recommendedName>
        <fullName evidence="7">Endolytic murein transglycosylase</fullName>
        <ecNumber evidence="7">4.2.2.29</ecNumber>
    </recommendedName>
    <alternativeName>
        <fullName evidence="7">Peptidoglycan lytic transglycosylase</fullName>
    </alternativeName>
    <alternativeName>
        <fullName evidence="7">Peptidoglycan polymerization terminase</fullName>
    </alternativeName>
</protein>
<dbReference type="FunFam" id="3.30.160.60:FF:000242">
    <property type="entry name" value="Endolytic murein transglycosylase"/>
    <property type="match status" value="1"/>
</dbReference>
<sequence length="283" mass="30793">MTVSGLAVRLAVDACGLPEAYGAELFRFLARYRALAPSLRAGEFEIPQGASLDQIVRTLRDAKPLLRFVTVPEGRTTAQVLRIVEAAPVLEGEVTLAPAEGALLPETYAYERGEPRDAVVRRMMEAHDAALAELWPGRAEGLPIDTPEEAVVLASIVEKETALAAERPRVAAVFVNRLNKGMRLQSDPTIIYGLTGGEPLGRGIRLSELRGETPYNTYVIRGLPPTPIANPGHASLAAVLNPAETDDLYFVADGTGGHVFSSTLAEHNRNVAKWRRIERERRQ</sequence>
<keyword evidence="4 7" id="KW-0472">Membrane</keyword>
<dbReference type="EC" id="4.2.2.29" evidence="7"/>
<evidence type="ECO:0000313" key="8">
    <source>
        <dbReference type="EMBL" id="MBB4660131.1"/>
    </source>
</evidence>
<evidence type="ECO:0000256" key="5">
    <source>
        <dbReference type="ARBA" id="ARBA00023239"/>
    </source>
</evidence>
<dbReference type="InterPro" id="IPR003770">
    <property type="entry name" value="MLTG-like"/>
</dbReference>
<dbReference type="PANTHER" id="PTHR30518:SF2">
    <property type="entry name" value="ENDOLYTIC MUREIN TRANSGLYCOSYLASE"/>
    <property type="match status" value="1"/>
</dbReference>
<evidence type="ECO:0000256" key="1">
    <source>
        <dbReference type="ARBA" id="ARBA00022475"/>
    </source>
</evidence>
<name>A0A840I791_9PROT</name>
<dbReference type="CDD" id="cd08010">
    <property type="entry name" value="MltG_like"/>
    <property type="match status" value="1"/>
</dbReference>
<dbReference type="GO" id="GO:0005886">
    <property type="term" value="C:plasma membrane"/>
    <property type="evidence" value="ECO:0007669"/>
    <property type="project" value="UniProtKB-UniRule"/>
</dbReference>
<comment type="catalytic activity">
    <reaction evidence="7">
        <text>a peptidoglycan chain = a peptidoglycan chain with N-acetyl-1,6-anhydromuramyl-[peptide] at the reducing end + a peptidoglycan chain with N-acetylglucosamine at the non-reducing end.</text>
        <dbReference type="EC" id="4.2.2.29"/>
    </reaction>
</comment>
<organism evidence="8 9">
    <name type="scientific">Parvularcula dongshanensis</name>
    <dbReference type="NCBI Taxonomy" id="1173995"/>
    <lineage>
        <taxon>Bacteria</taxon>
        <taxon>Pseudomonadati</taxon>
        <taxon>Pseudomonadota</taxon>
        <taxon>Alphaproteobacteria</taxon>
        <taxon>Parvularculales</taxon>
        <taxon>Parvularculaceae</taxon>
        <taxon>Parvularcula</taxon>
    </lineage>
</organism>
<evidence type="ECO:0000256" key="2">
    <source>
        <dbReference type="ARBA" id="ARBA00022692"/>
    </source>
</evidence>
<proteinExistence type="inferred from homology"/>
<dbReference type="EMBL" id="JACHOB010000006">
    <property type="protein sequence ID" value="MBB4660131.1"/>
    <property type="molecule type" value="Genomic_DNA"/>
</dbReference>
<comment type="caution">
    <text evidence="8">The sequence shown here is derived from an EMBL/GenBank/DDBJ whole genome shotgun (WGS) entry which is preliminary data.</text>
</comment>
<keyword evidence="7" id="KW-0997">Cell inner membrane</keyword>
<gene>
    <name evidence="7" type="primary">mltG</name>
    <name evidence="8" type="ORF">GGQ59_002675</name>
</gene>
<keyword evidence="5 7" id="KW-0456">Lyase</keyword>
<keyword evidence="9" id="KW-1185">Reference proteome</keyword>
<feature type="site" description="Important for catalytic activity" evidence="7">
    <location>
        <position position="160"/>
    </location>
</feature>
<keyword evidence="6 7" id="KW-0961">Cell wall biogenesis/degradation</keyword>
<dbReference type="GO" id="GO:0008932">
    <property type="term" value="F:lytic endotransglycosylase activity"/>
    <property type="evidence" value="ECO:0007669"/>
    <property type="project" value="UniProtKB-UniRule"/>
</dbReference>
<comment type="similarity">
    <text evidence="7">Belongs to the transglycosylase MltG family.</text>
</comment>
<dbReference type="AlphaFoldDB" id="A0A840I791"/>
<dbReference type="Gene3D" id="3.30.1490.480">
    <property type="entry name" value="Endolytic murein transglycosylase"/>
    <property type="match status" value="1"/>
</dbReference>
<dbReference type="Proteomes" id="UP000563524">
    <property type="component" value="Unassembled WGS sequence"/>
</dbReference>
<evidence type="ECO:0000256" key="7">
    <source>
        <dbReference type="HAMAP-Rule" id="MF_02065"/>
    </source>
</evidence>
<accession>A0A840I791</accession>
<reference evidence="8 9" key="1">
    <citation type="submission" date="2020-08" db="EMBL/GenBank/DDBJ databases">
        <title>Genomic Encyclopedia of Type Strains, Phase IV (KMG-IV): sequencing the most valuable type-strain genomes for metagenomic binning, comparative biology and taxonomic classification.</title>
        <authorList>
            <person name="Goeker M."/>
        </authorList>
    </citation>
    <scope>NUCLEOTIDE SEQUENCE [LARGE SCALE GENOMIC DNA]</scope>
    <source>
        <strain evidence="8 9">DSM 102850</strain>
    </source>
</reference>
<evidence type="ECO:0000256" key="6">
    <source>
        <dbReference type="ARBA" id="ARBA00023316"/>
    </source>
</evidence>
<keyword evidence="1 7" id="KW-1003">Cell membrane</keyword>
<dbReference type="RefSeq" id="WP_183819405.1">
    <property type="nucleotide sequence ID" value="NZ_JACHOB010000006.1"/>
</dbReference>
<dbReference type="Pfam" id="PF02618">
    <property type="entry name" value="YceG"/>
    <property type="match status" value="1"/>
</dbReference>